<organism evidence="2 3">
    <name type="scientific">Eptatretus burgeri</name>
    <name type="common">Inshore hagfish</name>
    <dbReference type="NCBI Taxonomy" id="7764"/>
    <lineage>
        <taxon>Eukaryota</taxon>
        <taxon>Metazoa</taxon>
        <taxon>Chordata</taxon>
        <taxon>Craniata</taxon>
        <taxon>Vertebrata</taxon>
        <taxon>Cyclostomata</taxon>
        <taxon>Myxini</taxon>
        <taxon>Myxiniformes</taxon>
        <taxon>Myxinidae</taxon>
        <taxon>Eptatretinae</taxon>
        <taxon>Eptatretus</taxon>
    </lineage>
</organism>
<dbReference type="PANTHER" id="PTHR17463:SF0">
    <property type="entry name" value="SCRAPIE-RESPONSIVE PROTEIN 1"/>
    <property type="match status" value="1"/>
</dbReference>
<dbReference type="Pfam" id="PF15224">
    <property type="entry name" value="SCRG1"/>
    <property type="match status" value="1"/>
</dbReference>
<evidence type="ECO:0000313" key="3">
    <source>
        <dbReference type="Proteomes" id="UP000694388"/>
    </source>
</evidence>
<reference evidence="2" key="1">
    <citation type="submission" date="2025-08" db="UniProtKB">
        <authorList>
            <consortium name="Ensembl"/>
        </authorList>
    </citation>
    <scope>IDENTIFICATION</scope>
</reference>
<keyword evidence="3" id="KW-1185">Reference proteome</keyword>
<protein>
    <submittedName>
        <fullName evidence="2">Uncharacterized protein</fullName>
    </submittedName>
</protein>
<dbReference type="AlphaFoldDB" id="A0A8C4QJ54"/>
<dbReference type="Proteomes" id="UP000694388">
    <property type="component" value="Unplaced"/>
</dbReference>
<feature type="chain" id="PRO_5033995891" evidence="1">
    <location>
        <begin position="22"/>
        <end position="127"/>
    </location>
</feature>
<proteinExistence type="predicted"/>
<accession>A0A8C4QJ54</accession>
<keyword evidence="1" id="KW-0732">Signal</keyword>
<reference evidence="2" key="2">
    <citation type="submission" date="2025-09" db="UniProtKB">
        <authorList>
            <consortium name="Ensembl"/>
        </authorList>
    </citation>
    <scope>IDENTIFICATION</scope>
</reference>
<dbReference type="InterPro" id="IPR028063">
    <property type="entry name" value="SCRG1"/>
</dbReference>
<evidence type="ECO:0000313" key="2">
    <source>
        <dbReference type="Ensembl" id="ENSEBUP00000016195.1"/>
    </source>
</evidence>
<evidence type="ECO:0000256" key="1">
    <source>
        <dbReference type="SAM" id="SignalP"/>
    </source>
</evidence>
<dbReference type="Ensembl" id="ENSEBUT00000016772.1">
    <property type="protein sequence ID" value="ENSEBUP00000016195.1"/>
    <property type="gene ID" value="ENSEBUG00000010174.1"/>
</dbReference>
<dbReference type="PANTHER" id="PTHR17463">
    <property type="entry name" value="SCRAPIE-RESPONSIVE PROTEIN 1 SCRG1"/>
    <property type="match status" value="1"/>
</dbReference>
<name>A0A8C4QJ54_EPTBU</name>
<feature type="signal peptide" evidence="1">
    <location>
        <begin position="1"/>
        <end position="21"/>
    </location>
</feature>
<sequence>MGSAQNTSLLLLLLIVSLCNASETADHPATCSKLPYGADCSSPPPEGVALQPITADLEDHFWLGSGCETVCRCSAGELLCCPSDSFVKFTVECLHFLLLAAVVQGVAVDGGGHRVSIKFRSKDSVTD</sequence>